<dbReference type="Gene3D" id="3.90.220.20">
    <property type="entry name" value="DNA methylase specificity domains"/>
    <property type="match status" value="2"/>
</dbReference>
<keyword evidence="5" id="KW-0540">Nuclease</keyword>
<protein>
    <submittedName>
        <fullName evidence="5">Restriction endonuclease subunit S</fullName>
        <ecNumber evidence="5">3.1.21.-</ecNumber>
    </submittedName>
</protein>
<keyword evidence="2" id="KW-0680">Restriction system</keyword>
<evidence type="ECO:0000313" key="5">
    <source>
        <dbReference type="EMBL" id="MCG4958410.1"/>
    </source>
</evidence>
<dbReference type="GO" id="GO:0009307">
    <property type="term" value="P:DNA restriction-modification system"/>
    <property type="evidence" value="ECO:0007669"/>
    <property type="project" value="UniProtKB-KW"/>
</dbReference>
<gene>
    <name evidence="5" type="ORF">L0P03_00875</name>
</gene>
<evidence type="ECO:0000259" key="4">
    <source>
        <dbReference type="Pfam" id="PF01420"/>
    </source>
</evidence>
<evidence type="ECO:0000256" key="1">
    <source>
        <dbReference type="ARBA" id="ARBA00010923"/>
    </source>
</evidence>
<dbReference type="AlphaFoldDB" id="A0AAW5CBV2"/>
<dbReference type="InterPro" id="IPR052021">
    <property type="entry name" value="Type-I_RS_S_subunit"/>
</dbReference>
<dbReference type="GO" id="GO:0016787">
    <property type="term" value="F:hydrolase activity"/>
    <property type="evidence" value="ECO:0007669"/>
    <property type="project" value="UniProtKB-KW"/>
</dbReference>
<keyword evidence="5" id="KW-0255">Endonuclease</keyword>
<keyword evidence="5" id="KW-0378">Hydrolase</keyword>
<keyword evidence="3" id="KW-0238">DNA-binding</keyword>
<dbReference type="GO" id="GO:0004519">
    <property type="term" value="F:endonuclease activity"/>
    <property type="evidence" value="ECO:0007669"/>
    <property type="project" value="UniProtKB-KW"/>
</dbReference>
<dbReference type="EC" id="3.1.21.-" evidence="5"/>
<dbReference type="InterPro" id="IPR044946">
    <property type="entry name" value="Restrct_endonuc_typeI_TRD_sf"/>
</dbReference>
<sequence>MRDVPNLRFPEFTEEWKKVRVSNLLDFYPTNSLSWEQLDYSNGQIKNLHYGLIHKGLPTMVDASSDLLPYIKEEIVPKSYTLFKEGDVSFADASEDTNDVAKAIEILNCNGQQIVSGLHTIHGRDNTDQTVIGYKGYAFASESFHKQIRRIAQGTKVFSVSVRNFDETYIGVPSKDEQAKIAKLLIAIDKRIATQNKIIEDLKKLKSAISLKMLHSDSWEQFRIKDIAIIGRGRVISSVEISQQKNPTYPVYSSQTSNEGIMGYLDDYMFEGEYISWTTDGANAGTVFYRNGKFNCTNVCGLLKLKKGFDTHFVSLVLAEATKKYVSVNLANPKLMNNTMGNIQIRLPKLEEQKRISIVFRRLHELLAIHNNLLTEYSKQKQYLLSQMFI</sequence>
<dbReference type="Gene3D" id="1.10.287.1120">
    <property type="entry name" value="Bipartite methylase S protein"/>
    <property type="match status" value="1"/>
</dbReference>
<feature type="domain" description="Type I restriction modification DNA specificity" evidence="4">
    <location>
        <begin position="218"/>
        <end position="375"/>
    </location>
</feature>
<name>A0AAW5CBV2_9BACT</name>
<dbReference type="Proteomes" id="UP001199750">
    <property type="component" value="Unassembled WGS sequence"/>
</dbReference>
<evidence type="ECO:0000256" key="2">
    <source>
        <dbReference type="ARBA" id="ARBA00022747"/>
    </source>
</evidence>
<proteinExistence type="inferred from homology"/>
<dbReference type="PANTHER" id="PTHR30408:SF13">
    <property type="entry name" value="TYPE I RESTRICTION ENZYME HINDI SPECIFICITY SUBUNIT"/>
    <property type="match status" value="1"/>
</dbReference>
<dbReference type="GO" id="GO:0003677">
    <property type="term" value="F:DNA binding"/>
    <property type="evidence" value="ECO:0007669"/>
    <property type="project" value="UniProtKB-KW"/>
</dbReference>
<dbReference type="InterPro" id="IPR000055">
    <property type="entry name" value="Restrct_endonuc_typeI_TRD"/>
</dbReference>
<reference evidence="5" key="1">
    <citation type="submission" date="2022-01" db="EMBL/GenBank/DDBJ databases">
        <title>Collection of gut derived symbiotic bacterial strains cultured from healthy donors.</title>
        <authorList>
            <person name="Lin H."/>
            <person name="Kohout C."/>
            <person name="Waligurski E."/>
            <person name="Pamer E.G."/>
        </authorList>
    </citation>
    <scope>NUCLEOTIDE SEQUENCE</scope>
    <source>
        <strain evidence="5">DFI.1.149</strain>
    </source>
</reference>
<dbReference type="Pfam" id="PF01420">
    <property type="entry name" value="Methylase_S"/>
    <property type="match status" value="2"/>
</dbReference>
<comment type="caution">
    <text evidence="5">The sequence shown here is derived from an EMBL/GenBank/DDBJ whole genome shotgun (WGS) entry which is preliminary data.</text>
</comment>
<feature type="domain" description="Type I restriction modification DNA specificity" evidence="4">
    <location>
        <begin position="14"/>
        <end position="203"/>
    </location>
</feature>
<accession>A0AAW5CBV2</accession>
<dbReference type="CDD" id="cd17255">
    <property type="entry name" value="RMtype1_S_Fco49512ORF2615P-TRD2-CR2_like"/>
    <property type="match status" value="1"/>
</dbReference>
<dbReference type="SUPFAM" id="SSF116734">
    <property type="entry name" value="DNA methylase specificity domain"/>
    <property type="match status" value="2"/>
</dbReference>
<comment type="similarity">
    <text evidence="1">Belongs to the type-I restriction system S methylase family.</text>
</comment>
<dbReference type="EMBL" id="JAKNDN010000002">
    <property type="protein sequence ID" value="MCG4958410.1"/>
    <property type="molecule type" value="Genomic_DNA"/>
</dbReference>
<evidence type="ECO:0000313" key="6">
    <source>
        <dbReference type="Proteomes" id="UP001199750"/>
    </source>
</evidence>
<dbReference type="PANTHER" id="PTHR30408">
    <property type="entry name" value="TYPE-1 RESTRICTION ENZYME ECOKI SPECIFICITY PROTEIN"/>
    <property type="match status" value="1"/>
</dbReference>
<evidence type="ECO:0000256" key="3">
    <source>
        <dbReference type="ARBA" id="ARBA00023125"/>
    </source>
</evidence>
<organism evidence="5 6">
    <name type="scientific">Odoribacter splanchnicus</name>
    <dbReference type="NCBI Taxonomy" id="28118"/>
    <lineage>
        <taxon>Bacteria</taxon>
        <taxon>Pseudomonadati</taxon>
        <taxon>Bacteroidota</taxon>
        <taxon>Bacteroidia</taxon>
        <taxon>Bacteroidales</taxon>
        <taxon>Odoribacteraceae</taxon>
        <taxon>Odoribacter</taxon>
    </lineage>
</organism>